<dbReference type="EMBL" id="AODH01000062">
    <property type="protein sequence ID" value="EUJ34799.1"/>
    <property type="molecule type" value="Genomic_DNA"/>
</dbReference>
<comment type="caution">
    <text evidence="1">The sequence shown here is derived from an EMBL/GenBank/DDBJ whole genome shotgun (WGS) entry which is preliminary data.</text>
</comment>
<proteinExistence type="predicted"/>
<sequence length="67" mass="7686">MNEAHNIATTELLCLGDQQKFIEIFNRNGYALALFQEGKTTECINILNEKIAMLSEIINEKKHEFSL</sequence>
<reference evidence="1 2" key="1">
    <citation type="submission" date="2012-12" db="EMBL/GenBank/DDBJ databases">
        <title>Novel taxa of Listeriaceae from agricultural environments in the United States.</title>
        <authorList>
            <person name="den Bakker H.C."/>
            <person name="Allred A."/>
            <person name="Warchocki S."/>
            <person name="Wright E.M."/>
            <person name="Burrell A."/>
            <person name="Nightingale K.K."/>
            <person name="Kephart D."/>
            <person name="Wiedmann M."/>
        </authorList>
    </citation>
    <scope>NUCLEOTIDE SEQUENCE [LARGE SCALE GENOMIC DNA]</scope>
    <source>
        <strain evidence="1 2">FSL F6-1037</strain>
    </source>
</reference>
<evidence type="ECO:0000313" key="1">
    <source>
        <dbReference type="EMBL" id="EUJ34799.1"/>
    </source>
</evidence>
<dbReference type="Proteomes" id="UP000019243">
    <property type="component" value="Unassembled WGS sequence"/>
</dbReference>
<organism evidence="1 2">
    <name type="scientific">Brochothrix campestris FSL F6-1037</name>
    <dbReference type="NCBI Taxonomy" id="1265861"/>
    <lineage>
        <taxon>Bacteria</taxon>
        <taxon>Bacillati</taxon>
        <taxon>Bacillota</taxon>
        <taxon>Bacilli</taxon>
        <taxon>Bacillales</taxon>
        <taxon>Listeriaceae</taxon>
        <taxon>Brochothrix</taxon>
    </lineage>
</organism>
<keyword evidence="2" id="KW-1185">Reference proteome</keyword>
<gene>
    <name evidence="1" type="ORF">BCAMP_12110</name>
</gene>
<evidence type="ECO:0000313" key="2">
    <source>
        <dbReference type="Proteomes" id="UP000019243"/>
    </source>
</evidence>
<accession>W7C5U7</accession>
<protein>
    <submittedName>
        <fullName evidence="1">Uncharacterized protein</fullName>
    </submittedName>
</protein>
<name>W7C5U7_9LIST</name>
<dbReference type="AlphaFoldDB" id="W7C5U7"/>